<proteinExistence type="predicted"/>
<accession>A0AAV4P8P6</accession>
<dbReference type="EMBL" id="BPLQ01002493">
    <property type="protein sequence ID" value="GIX93421.1"/>
    <property type="molecule type" value="Genomic_DNA"/>
</dbReference>
<keyword evidence="2" id="KW-1185">Reference proteome</keyword>
<evidence type="ECO:0000313" key="1">
    <source>
        <dbReference type="EMBL" id="GIX93421.1"/>
    </source>
</evidence>
<gene>
    <name evidence="1" type="ORF">CDAR_475931</name>
</gene>
<name>A0AAV4P8P6_9ARAC</name>
<dbReference type="Proteomes" id="UP001054837">
    <property type="component" value="Unassembled WGS sequence"/>
</dbReference>
<comment type="caution">
    <text evidence="1">The sequence shown here is derived from an EMBL/GenBank/DDBJ whole genome shotgun (WGS) entry which is preliminary data.</text>
</comment>
<organism evidence="1 2">
    <name type="scientific">Caerostris darwini</name>
    <dbReference type="NCBI Taxonomy" id="1538125"/>
    <lineage>
        <taxon>Eukaryota</taxon>
        <taxon>Metazoa</taxon>
        <taxon>Ecdysozoa</taxon>
        <taxon>Arthropoda</taxon>
        <taxon>Chelicerata</taxon>
        <taxon>Arachnida</taxon>
        <taxon>Araneae</taxon>
        <taxon>Araneomorphae</taxon>
        <taxon>Entelegynae</taxon>
        <taxon>Araneoidea</taxon>
        <taxon>Araneidae</taxon>
        <taxon>Caerostris</taxon>
    </lineage>
</organism>
<evidence type="ECO:0000313" key="2">
    <source>
        <dbReference type="Proteomes" id="UP001054837"/>
    </source>
</evidence>
<reference evidence="1 2" key="1">
    <citation type="submission" date="2021-06" db="EMBL/GenBank/DDBJ databases">
        <title>Caerostris darwini draft genome.</title>
        <authorList>
            <person name="Kono N."/>
            <person name="Arakawa K."/>
        </authorList>
    </citation>
    <scope>NUCLEOTIDE SEQUENCE [LARGE SCALE GENOMIC DNA]</scope>
</reference>
<dbReference type="AlphaFoldDB" id="A0AAV4P8P6"/>
<protein>
    <submittedName>
        <fullName evidence="1">Uncharacterized protein</fullName>
    </submittedName>
</protein>
<sequence>MDDEAFQKYRQALNFCWNTYASRVHSSQHSTRHLNISPITKDMRDIGTRFGFLLDDILFTRKNIFFPFFPLRRDFKEGLKNSCGLLSRKNLGIVASLVLEKSETIDITFSYPILRDFGLKLLKFKANVGYPGIFYTL</sequence>